<feature type="transmembrane region" description="Helical" evidence="3">
    <location>
        <begin position="133"/>
        <end position="153"/>
    </location>
</feature>
<keyword evidence="3" id="KW-1133">Transmembrane helix</keyword>
<organism evidence="4 5">
    <name type="scientific">Anaerobiospirillum thomasii</name>
    <dbReference type="NCBI Taxonomy" id="179995"/>
    <lineage>
        <taxon>Bacteria</taxon>
        <taxon>Pseudomonadati</taxon>
        <taxon>Pseudomonadota</taxon>
        <taxon>Gammaproteobacteria</taxon>
        <taxon>Aeromonadales</taxon>
        <taxon>Succinivibrionaceae</taxon>
        <taxon>Anaerobiospirillum</taxon>
    </lineage>
</organism>
<evidence type="ECO:0000256" key="3">
    <source>
        <dbReference type="SAM" id="Phobius"/>
    </source>
</evidence>
<evidence type="ECO:0000313" key="4">
    <source>
        <dbReference type="EMBL" id="SPT69257.1"/>
    </source>
</evidence>
<dbReference type="Proteomes" id="UP000250086">
    <property type="component" value="Unassembled WGS sequence"/>
</dbReference>
<keyword evidence="4" id="KW-0489">Methyltransferase</keyword>
<accession>A0A2X0WFV9</accession>
<dbReference type="PANTHER" id="PTHR38043:SF1">
    <property type="entry name" value="PROTEIN HEMX"/>
    <property type="match status" value="1"/>
</dbReference>
<keyword evidence="3" id="KW-0812">Transmembrane</keyword>
<name>A0A2X0WFV9_9GAMM</name>
<dbReference type="Pfam" id="PF04375">
    <property type="entry name" value="HemX"/>
    <property type="match status" value="1"/>
</dbReference>
<proteinExistence type="predicted"/>
<feature type="compositionally biased region" description="Basic and acidic residues" evidence="2">
    <location>
        <begin position="40"/>
        <end position="52"/>
    </location>
</feature>
<dbReference type="EC" id="2.1.1.107" evidence="4"/>
<evidence type="ECO:0000256" key="2">
    <source>
        <dbReference type="SAM" id="MobiDB-lite"/>
    </source>
</evidence>
<dbReference type="PANTHER" id="PTHR38043">
    <property type="entry name" value="PROTEIN HEMX"/>
    <property type="match status" value="1"/>
</dbReference>
<keyword evidence="3" id="KW-0472">Membrane</keyword>
<feature type="compositionally biased region" description="Basic and acidic residues" evidence="2">
    <location>
        <begin position="85"/>
        <end position="97"/>
    </location>
</feature>
<sequence>MANSKNAKTQDKAKSENITIDIKEDLKNKENTADSNVAAKVDEKTPSVQKDLEQEVKSLEQAAEQAVKQEAELRATIQDSANNTQKDDTDTVKEPEKITQSADAEPQAKPAVVQSVPAAAQYEVRTVVKEKSYTGVIFGSLMLITAAFGYLSYDFFNKINSINMQLTATDNLRSSLDEAKVTLVNNMKQIDDLKTQNLNLSALNANLSAQNKELGSRVEALTLTQQQSLEASKQIIARLDKYEDRDPYAWRIAEAYFMSKQAFSKAMISSDVKSALWFLREADSLLANIQDKDIIKLRKEMSKDIIALSNIKEVDRAGMSFTLNALFNNVNNLVIKGFMSTKGDDKAQEVAKSGDVADWKTNLLSSAKEFSSKFIEVRRRSGEELTEFLSPQQDQFLRENIKTRITLALSNLSNLEDQSFRENLNTARNLVNTYFEAESQVTVSMLAELDKLIAISIKPDLPETLQSYILFDKIYNKRQANRG</sequence>
<reference evidence="4 5" key="1">
    <citation type="submission" date="2018-06" db="EMBL/GenBank/DDBJ databases">
        <authorList>
            <consortium name="Pathogen Informatics"/>
            <person name="Doyle S."/>
        </authorList>
    </citation>
    <scope>NUCLEOTIDE SEQUENCE [LARGE SCALE GENOMIC DNA]</scope>
    <source>
        <strain evidence="4 5">NCTC13093</strain>
    </source>
</reference>
<dbReference type="InterPro" id="IPR007470">
    <property type="entry name" value="HemX"/>
</dbReference>
<dbReference type="GO" id="GO:0032259">
    <property type="term" value="P:methylation"/>
    <property type="evidence" value="ECO:0007669"/>
    <property type="project" value="UniProtKB-KW"/>
</dbReference>
<evidence type="ECO:0000313" key="5">
    <source>
        <dbReference type="Proteomes" id="UP000250086"/>
    </source>
</evidence>
<feature type="region of interest" description="Disordered" evidence="2">
    <location>
        <begin position="76"/>
        <end position="106"/>
    </location>
</feature>
<keyword evidence="4" id="KW-0808">Transferase</keyword>
<dbReference type="EMBL" id="UAPV01000001">
    <property type="protein sequence ID" value="SPT69257.1"/>
    <property type="molecule type" value="Genomic_DNA"/>
</dbReference>
<gene>
    <name evidence="4" type="primary">hemX</name>
    <name evidence="4" type="ORF">NCTC13093_00623</name>
</gene>
<dbReference type="GO" id="GO:0004851">
    <property type="term" value="F:uroporphyrin-III C-methyltransferase activity"/>
    <property type="evidence" value="ECO:0007669"/>
    <property type="project" value="UniProtKB-EC"/>
</dbReference>
<keyword evidence="5" id="KW-1185">Reference proteome</keyword>
<dbReference type="AlphaFoldDB" id="A0A2X0WFV9"/>
<feature type="region of interest" description="Disordered" evidence="2">
    <location>
        <begin position="28"/>
        <end position="52"/>
    </location>
</feature>
<feature type="coiled-coil region" evidence="1">
    <location>
        <begin position="176"/>
        <end position="213"/>
    </location>
</feature>
<keyword evidence="1" id="KW-0175">Coiled coil</keyword>
<protein>
    <submittedName>
        <fullName evidence="4">Uroporphyrinogen-III C-methyltransferase</fullName>
        <ecNumber evidence="4">2.1.1.107</ecNumber>
    </submittedName>
</protein>
<dbReference type="RefSeq" id="WP_113743440.1">
    <property type="nucleotide sequence ID" value="NZ_UAPV01000001.1"/>
</dbReference>
<evidence type="ECO:0000256" key="1">
    <source>
        <dbReference type="SAM" id="Coils"/>
    </source>
</evidence>